<keyword evidence="1" id="KW-0472">Membrane</keyword>
<comment type="caution">
    <text evidence="2">The sequence shown here is derived from an EMBL/GenBank/DDBJ whole genome shotgun (WGS) entry which is preliminary data.</text>
</comment>
<dbReference type="EMBL" id="JBHPBY010000023">
    <property type="protein sequence ID" value="MFC1849138.1"/>
    <property type="molecule type" value="Genomic_DNA"/>
</dbReference>
<evidence type="ECO:0000313" key="3">
    <source>
        <dbReference type="Proteomes" id="UP001594351"/>
    </source>
</evidence>
<keyword evidence="3" id="KW-1185">Reference proteome</keyword>
<sequence>MILEKLFSWATYFFLLFFAGLFVLLNSVNIRNPHDDINKDWS</sequence>
<dbReference type="Proteomes" id="UP001594351">
    <property type="component" value="Unassembled WGS sequence"/>
</dbReference>
<accession>A0ABV6YSG8</accession>
<organism evidence="2 3">
    <name type="scientific">candidate division CSSED10-310 bacterium</name>
    <dbReference type="NCBI Taxonomy" id="2855610"/>
    <lineage>
        <taxon>Bacteria</taxon>
        <taxon>Bacteria division CSSED10-310</taxon>
    </lineage>
</organism>
<name>A0ABV6YSG8_UNCC1</name>
<gene>
    <name evidence="2" type="ORF">ACFL27_02915</name>
</gene>
<protein>
    <submittedName>
        <fullName evidence="2">Uncharacterized protein</fullName>
    </submittedName>
</protein>
<evidence type="ECO:0000313" key="2">
    <source>
        <dbReference type="EMBL" id="MFC1849138.1"/>
    </source>
</evidence>
<keyword evidence="1" id="KW-0812">Transmembrane</keyword>
<reference evidence="2 3" key="1">
    <citation type="submission" date="2024-09" db="EMBL/GenBank/DDBJ databases">
        <title>Laminarin stimulates single cell rates of sulfate reduction while oxygen inhibits transcriptomic activity in coastal marine sediment.</title>
        <authorList>
            <person name="Lindsay M."/>
            <person name="Orcutt B."/>
            <person name="Emerson D."/>
            <person name="Stepanauskas R."/>
            <person name="D'Angelo T."/>
        </authorList>
    </citation>
    <scope>NUCLEOTIDE SEQUENCE [LARGE SCALE GENOMIC DNA]</scope>
    <source>
        <strain evidence="2">SAG AM-311-K15</strain>
    </source>
</reference>
<evidence type="ECO:0000256" key="1">
    <source>
        <dbReference type="SAM" id="Phobius"/>
    </source>
</evidence>
<keyword evidence="1" id="KW-1133">Transmembrane helix</keyword>
<feature type="transmembrane region" description="Helical" evidence="1">
    <location>
        <begin position="6"/>
        <end position="25"/>
    </location>
</feature>
<proteinExistence type="predicted"/>